<proteinExistence type="predicted"/>
<keyword evidence="4" id="KW-0812">Transmembrane</keyword>
<feature type="transmembrane region" description="Helical" evidence="4">
    <location>
        <begin position="150"/>
        <end position="168"/>
    </location>
</feature>
<keyword evidence="3" id="KW-0418">Kinase</keyword>
<protein>
    <recommendedName>
        <fullName evidence="5">Sensor histidine kinase NatK-like C-terminal domain-containing protein</fullName>
    </recommendedName>
</protein>
<evidence type="ECO:0000313" key="7">
    <source>
        <dbReference type="Proteomes" id="UP000010119"/>
    </source>
</evidence>
<dbReference type="InterPro" id="IPR036890">
    <property type="entry name" value="HATPase_C_sf"/>
</dbReference>
<name>D7V153_LISGR</name>
<dbReference type="GO" id="GO:0042802">
    <property type="term" value="F:identical protein binding"/>
    <property type="evidence" value="ECO:0007669"/>
    <property type="project" value="TreeGrafter"/>
</dbReference>
<evidence type="ECO:0000256" key="2">
    <source>
        <dbReference type="ARBA" id="ARBA00022679"/>
    </source>
</evidence>
<organism evidence="6 7">
    <name type="scientific">Listeria grayi DSM 20601</name>
    <dbReference type="NCBI Taxonomy" id="525367"/>
    <lineage>
        <taxon>Bacteria</taxon>
        <taxon>Bacillati</taxon>
        <taxon>Bacillota</taxon>
        <taxon>Bacilli</taxon>
        <taxon>Bacillales</taxon>
        <taxon>Listeriaceae</taxon>
        <taxon>Listeria</taxon>
    </lineage>
</organism>
<feature type="transmembrane region" description="Helical" evidence="4">
    <location>
        <begin position="5"/>
        <end position="26"/>
    </location>
</feature>
<reference evidence="6" key="1">
    <citation type="submission" date="2010-06" db="EMBL/GenBank/DDBJ databases">
        <authorList>
            <person name="Muzny D."/>
            <person name="Qin X."/>
            <person name="Buhay C."/>
            <person name="Dugan-Rocha S."/>
            <person name="Ding Y."/>
            <person name="Chen G."/>
            <person name="Hawes A."/>
            <person name="Holder M."/>
            <person name="Jhangiani S."/>
            <person name="Johnson A."/>
            <person name="Khan Z."/>
            <person name="Li Z."/>
            <person name="Liu W."/>
            <person name="Liu X."/>
            <person name="Perez L."/>
            <person name="Shen H."/>
            <person name="Wang Q."/>
            <person name="Watt J."/>
            <person name="Xi L."/>
            <person name="Xin Y."/>
            <person name="Zhou J."/>
            <person name="Deng J."/>
            <person name="Jiang H."/>
            <person name="Liu Y."/>
            <person name="Qu J."/>
            <person name="Song X.-Z."/>
            <person name="Zhang L."/>
            <person name="Villasana D."/>
            <person name="Johnson A."/>
            <person name="Liu J."/>
            <person name="Liyanage D."/>
            <person name="Lorensuhewa L."/>
            <person name="Robinson T."/>
            <person name="Song A."/>
            <person name="Song B.-B."/>
            <person name="Dinh H."/>
            <person name="Thornton R."/>
            <person name="Coyle M."/>
            <person name="Francisco L."/>
            <person name="Jackson L."/>
            <person name="Javaid M."/>
            <person name="Korchina V."/>
            <person name="Kovar C."/>
            <person name="Mata R."/>
            <person name="Mathew T."/>
            <person name="Ngo R."/>
            <person name="Nguyen L."/>
            <person name="Nguyen N."/>
            <person name="Okwuonu G."/>
            <person name="Ongeri F."/>
            <person name="Pham C."/>
            <person name="Simmons D."/>
            <person name="Wilczek-Boney K."/>
            <person name="Hale W."/>
            <person name="Jakkamsetti A."/>
            <person name="Pham P."/>
            <person name="Ruth R."/>
            <person name="San Lucas F."/>
            <person name="Warren J."/>
            <person name="Zhang J."/>
            <person name="Zhao Z."/>
            <person name="Zhou C."/>
            <person name="Zhu D."/>
            <person name="Lee S."/>
            <person name="Bess C."/>
            <person name="Blankenburg K."/>
            <person name="Forbes L."/>
            <person name="Fu Q."/>
            <person name="Gubbala S."/>
            <person name="Hirani K."/>
            <person name="Jayaseelan J.C."/>
            <person name="Lara F."/>
            <person name="Munidasa M."/>
            <person name="Palculict T."/>
            <person name="Patil S."/>
            <person name="Pu L.-L."/>
            <person name="Saada N."/>
            <person name="Tang L."/>
            <person name="Weissenberger G."/>
            <person name="Zhu Y."/>
            <person name="Hemphill L."/>
            <person name="Shang Y."/>
            <person name="Youmans B."/>
            <person name="Ayvaz T."/>
            <person name="Ross M."/>
            <person name="Santibanez J."/>
            <person name="Aqrawi P."/>
            <person name="Gross S."/>
            <person name="Joshi V."/>
            <person name="Fowler G."/>
            <person name="Nazareth L."/>
            <person name="Reid J."/>
            <person name="Worley K."/>
            <person name="Petrosino J."/>
            <person name="Highlander S."/>
            <person name="Gibbs R."/>
        </authorList>
    </citation>
    <scope>NUCLEOTIDE SEQUENCE [LARGE SCALE GENOMIC DNA]</scope>
    <source>
        <strain evidence="6">DSM 20601</strain>
    </source>
</reference>
<feature type="domain" description="Sensor histidine kinase NatK-like C-terminal" evidence="5">
    <location>
        <begin position="318"/>
        <end position="420"/>
    </location>
</feature>
<dbReference type="SUPFAM" id="SSF55874">
    <property type="entry name" value="ATPase domain of HSP90 chaperone/DNA topoisomerase II/histidine kinase"/>
    <property type="match status" value="1"/>
</dbReference>
<comment type="caution">
    <text evidence="6">The sequence shown here is derived from an EMBL/GenBank/DDBJ whole genome shotgun (WGS) entry which is preliminary data.</text>
</comment>
<dbReference type="InterPro" id="IPR016120">
    <property type="entry name" value="Sig_transdc_His_kin_SpoOB"/>
</dbReference>
<dbReference type="STRING" id="525367.HMPREF0556_11970"/>
<keyword evidence="4" id="KW-1133">Transmembrane helix</keyword>
<feature type="transmembrane region" description="Helical" evidence="4">
    <location>
        <begin position="32"/>
        <end position="65"/>
    </location>
</feature>
<evidence type="ECO:0000256" key="3">
    <source>
        <dbReference type="ARBA" id="ARBA00022777"/>
    </source>
</evidence>
<feature type="transmembrane region" description="Helical" evidence="4">
    <location>
        <begin position="72"/>
        <end position="93"/>
    </location>
</feature>
<dbReference type="HOGENOM" id="CLU_645283_0_0_9"/>
<accession>D7V153</accession>
<evidence type="ECO:0000259" key="5">
    <source>
        <dbReference type="Pfam" id="PF14501"/>
    </source>
</evidence>
<gene>
    <name evidence="6" type="ORF">HMPREF0556_11970</name>
</gene>
<dbReference type="InterPro" id="IPR032834">
    <property type="entry name" value="NatK-like_C"/>
</dbReference>
<dbReference type="GO" id="GO:0000155">
    <property type="term" value="F:phosphorelay sensor kinase activity"/>
    <property type="evidence" value="ECO:0007669"/>
    <property type="project" value="InterPro"/>
</dbReference>
<feature type="transmembrane region" description="Helical" evidence="4">
    <location>
        <begin position="180"/>
        <end position="204"/>
    </location>
</feature>
<evidence type="ECO:0000313" key="6">
    <source>
        <dbReference type="EMBL" id="EFI83285.1"/>
    </source>
</evidence>
<dbReference type="PANTHER" id="PTHR40448">
    <property type="entry name" value="TWO-COMPONENT SENSOR HISTIDINE KINASE"/>
    <property type="match status" value="1"/>
</dbReference>
<keyword evidence="1" id="KW-0597">Phosphoprotein</keyword>
<evidence type="ECO:0000256" key="4">
    <source>
        <dbReference type="SAM" id="Phobius"/>
    </source>
</evidence>
<evidence type="ECO:0000256" key="1">
    <source>
        <dbReference type="ARBA" id="ARBA00022553"/>
    </source>
</evidence>
<dbReference type="Proteomes" id="UP000010119">
    <property type="component" value="Unassembled WGS sequence"/>
</dbReference>
<dbReference type="SUPFAM" id="SSF55890">
    <property type="entry name" value="Sporulation response regulatory protein Spo0B"/>
    <property type="match status" value="1"/>
</dbReference>
<dbReference type="EMBL" id="ACCR02000005">
    <property type="protein sequence ID" value="EFI83285.1"/>
    <property type="molecule type" value="Genomic_DNA"/>
</dbReference>
<keyword evidence="2" id="KW-0808">Transferase</keyword>
<keyword evidence="4" id="KW-0472">Membrane</keyword>
<dbReference type="RefSeq" id="WP_003755099.1">
    <property type="nucleotide sequence ID" value="NZ_GL538352.1"/>
</dbReference>
<dbReference type="Gene3D" id="3.30.565.10">
    <property type="entry name" value="Histidine kinase-like ATPase, C-terminal domain"/>
    <property type="match status" value="1"/>
</dbReference>
<dbReference type="eggNOG" id="COG3290">
    <property type="taxonomic scope" value="Bacteria"/>
</dbReference>
<keyword evidence="7" id="KW-1185">Reference proteome</keyword>
<dbReference type="AlphaFoldDB" id="D7V153"/>
<dbReference type="Pfam" id="PF14501">
    <property type="entry name" value="HATPase_c_5"/>
    <property type="match status" value="1"/>
</dbReference>
<feature type="transmembrane region" description="Helical" evidence="4">
    <location>
        <begin position="105"/>
        <end position="130"/>
    </location>
</feature>
<dbReference type="PANTHER" id="PTHR40448:SF1">
    <property type="entry name" value="TWO-COMPONENT SENSOR HISTIDINE KINASE"/>
    <property type="match status" value="1"/>
</dbReference>
<sequence>MSLLLFYYSFSVHLIFSLFFLLQGVAFSKRHAFITAALLIAANFSCLFLDRFQTIALVIAFYIVAFIQKKSVLLSVFSFTLSWVTIGSIWVLFFDIPYYVFGIDFASWSLLMTIVYLLIELTCLTFLFHFIRKQYKKYDYMTIPWFTNKIYTLLSAFYLFIFILLYFFTHVIHENFITLYVYSVLVMLLYMCLGLTIFLLFLYIEWQKQQIAIHTKQLQEEQLIFEINHEFSHDFKGMMLVASSYLRKKDYQAALEYLDEITNYYNEEIGQNEYDEINNLSIPALQGLLLAKVNQSKQEQIPFQIHIPTKVTMLPIPTIDMIRLLQIFLDNAFEAASFAEKPTVLFRCFMEEEQIHISIKNNRDAGESSSLVKWMERKYTSKAGHKGLGLTIANKIVARYENLDTAFRLEETTFTADIYLQLLKK</sequence>